<gene>
    <name evidence="2" type="ORF">ACFSKX_03370</name>
</gene>
<evidence type="ECO:0000259" key="1">
    <source>
        <dbReference type="Pfam" id="PF00535"/>
    </source>
</evidence>
<organism evidence="2 3">
    <name type="scientific">Microbulbifer halophilus</name>
    <dbReference type="NCBI Taxonomy" id="453963"/>
    <lineage>
        <taxon>Bacteria</taxon>
        <taxon>Pseudomonadati</taxon>
        <taxon>Pseudomonadota</taxon>
        <taxon>Gammaproteobacteria</taxon>
        <taxon>Cellvibrionales</taxon>
        <taxon>Microbulbiferaceae</taxon>
        <taxon>Microbulbifer</taxon>
    </lineage>
</organism>
<dbReference type="SUPFAM" id="SSF53448">
    <property type="entry name" value="Nucleotide-diphospho-sugar transferases"/>
    <property type="match status" value="1"/>
</dbReference>
<dbReference type="InterPro" id="IPR029044">
    <property type="entry name" value="Nucleotide-diphossugar_trans"/>
</dbReference>
<accession>A0ABW5E800</accession>
<dbReference type="EMBL" id="JBHUJD010000003">
    <property type="protein sequence ID" value="MFD2309447.1"/>
    <property type="molecule type" value="Genomic_DNA"/>
</dbReference>
<comment type="caution">
    <text evidence="2">The sequence shown here is derived from an EMBL/GenBank/DDBJ whole genome shotgun (WGS) entry which is preliminary data.</text>
</comment>
<sequence length="297" mass="34189">MHIFVFSYNRGPFLDNCIRSIEECAPDCRLTVIDDGSDDGETRAVLERIGERHRVISKTADSGHKLGGLYANMQAAYELAGEDELICFLQDDTQMVRRLTAEDIRAFEQYFEREPKLGFISPAFVRGISLKHAADRDFRFDKASDLWFWYPKKRSTGTWFSALLIASTRRLRQVNWQFEVGESVNNRQAGKVFCRMGRLRAPFAMWLPNGRAYRGKQKSLALRFGEWRRRCGIYPLELMGAADVAKLQAAEPPRLPVAEEILQLRGGVRLKVPWTYDPMQGASLLKLLDRLERKLKH</sequence>
<dbReference type="Pfam" id="PF00535">
    <property type="entry name" value="Glycos_transf_2"/>
    <property type="match status" value="1"/>
</dbReference>
<dbReference type="CDD" id="cd00761">
    <property type="entry name" value="Glyco_tranf_GTA_type"/>
    <property type="match status" value="1"/>
</dbReference>
<dbReference type="Gene3D" id="3.90.550.10">
    <property type="entry name" value="Spore Coat Polysaccharide Biosynthesis Protein SpsA, Chain A"/>
    <property type="match status" value="1"/>
</dbReference>
<proteinExistence type="predicted"/>
<protein>
    <submittedName>
        <fullName evidence="2">Glycosyltransferase family 2 protein</fullName>
    </submittedName>
</protein>
<name>A0ABW5E800_9GAMM</name>
<dbReference type="Proteomes" id="UP001597425">
    <property type="component" value="Unassembled WGS sequence"/>
</dbReference>
<dbReference type="RefSeq" id="WP_265721782.1">
    <property type="nucleotide sequence ID" value="NZ_JAPIVK010000014.1"/>
</dbReference>
<evidence type="ECO:0000313" key="2">
    <source>
        <dbReference type="EMBL" id="MFD2309447.1"/>
    </source>
</evidence>
<feature type="domain" description="Glycosyltransferase 2-like" evidence="1">
    <location>
        <begin position="3"/>
        <end position="96"/>
    </location>
</feature>
<dbReference type="InterPro" id="IPR001173">
    <property type="entry name" value="Glyco_trans_2-like"/>
</dbReference>
<reference evidence="3" key="1">
    <citation type="journal article" date="2019" name="Int. J. Syst. Evol. Microbiol.">
        <title>The Global Catalogue of Microorganisms (GCM) 10K type strain sequencing project: providing services to taxonomists for standard genome sequencing and annotation.</title>
        <authorList>
            <consortium name="The Broad Institute Genomics Platform"/>
            <consortium name="The Broad Institute Genome Sequencing Center for Infectious Disease"/>
            <person name="Wu L."/>
            <person name="Ma J."/>
        </authorList>
    </citation>
    <scope>NUCLEOTIDE SEQUENCE [LARGE SCALE GENOMIC DNA]</scope>
    <source>
        <strain evidence="3">KCTC 12848</strain>
    </source>
</reference>
<keyword evidence="3" id="KW-1185">Reference proteome</keyword>
<evidence type="ECO:0000313" key="3">
    <source>
        <dbReference type="Proteomes" id="UP001597425"/>
    </source>
</evidence>